<dbReference type="PANTHER" id="PTHR33336">
    <property type="entry name" value="QUINOL MONOOXYGENASE YGIN-RELATED"/>
    <property type="match status" value="1"/>
</dbReference>
<dbReference type="Pfam" id="PF03992">
    <property type="entry name" value="ABM"/>
    <property type="match status" value="1"/>
</dbReference>
<dbReference type="Proteomes" id="UP000623172">
    <property type="component" value="Unassembled WGS sequence"/>
</dbReference>
<dbReference type="InterPro" id="IPR007138">
    <property type="entry name" value="ABM_dom"/>
</dbReference>
<dbReference type="InterPro" id="IPR011008">
    <property type="entry name" value="Dimeric_a/b-barrel"/>
</dbReference>
<dbReference type="EMBL" id="JACRSR010000001">
    <property type="protein sequence ID" value="MBC8530500.1"/>
    <property type="molecule type" value="Genomic_DNA"/>
</dbReference>
<dbReference type="Gene3D" id="3.30.70.100">
    <property type="match status" value="1"/>
</dbReference>
<keyword evidence="2" id="KW-0560">Oxidoreductase</keyword>
<gene>
    <name evidence="2" type="ORF">H8696_01390</name>
</gene>
<dbReference type="GO" id="GO:0004497">
    <property type="term" value="F:monooxygenase activity"/>
    <property type="evidence" value="ECO:0007669"/>
    <property type="project" value="UniProtKB-KW"/>
</dbReference>
<evidence type="ECO:0000313" key="2">
    <source>
        <dbReference type="EMBL" id="MBC8530500.1"/>
    </source>
</evidence>
<evidence type="ECO:0000259" key="1">
    <source>
        <dbReference type="PROSITE" id="PS51725"/>
    </source>
</evidence>
<reference evidence="2" key="1">
    <citation type="submission" date="2020-08" db="EMBL/GenBank/DDBJ databases">
        <title>Genome public.</title>
        <authorList>
            <person name="Liu C."/>
            <person name="Sun Q."/>
        </authorList>
    </citation>
    <scope>NUCLEOTIDE SEQUENCE</scope>
    <source>
        <strain evidence="2">NSJ-53</strain>
    </source>
</reference>
<comment type="caution">
    <text evidence="2">The sequence shown here is derived from an EMBL/GenBank/DDBJ whole genome shotgun (WGS) entry which is preliminary data.</text>
</comment>
<keyword evidence="3" id="KW-1185">Reference proteome</keyword>
<dbReference type="AlphaFoldDB" id="A0A926D181"/>
<dbReference type="InterPro" id="IPR050744">
    <property type="entry name" value="AI-2_Isomerase_LsrG"/>
</dbReference>
<accession>A0A926D181</accession>
<feature type="domain" description="ABM" evidence="1">
    <location>
        <begin position="2"/>
        <end position="90"/>
    </location>
</feature>
<evidence type="ECO:0000313" key="3">
    <source>
        <dbReference type="Proteomes" id="UP000623172"/>
    </source>
</evidence>
<organism evidence="2 3">
    <name type="scientific">Gehongia tenuis</name>
    <dbReference type="NCBI Taxonomy" id="2763655"/>
    <lineage>
        <taxon>Bacteria</taxon>
        <taxon>Bacillati</taxon>
        <taxon>Bacillota</taxon>
        <taxon>Clostridia</taxon>
        <taxon>Christensenellales</taxon>
        <taxon>Christensenellaceae</taxon>
        <taxon>Gehongia</taxon>
    </lineage>
</organism>
<dbReference type="RefSeq" id="WP_249314475.1">
    <property type="nucleotide sequence ID" value="NZ_JACRSR010000001.1"/>
</dbReference>
<protein>
    <submittedName>
        <fullName evidence="2">Antibiotic biosynthesis monooxygenase</fullName>
    </submittedName>
</protein>
<keyword evidence="2" id="KW-0503">Monooxygenase</keyword>
<dbReference type="SUPFAM" id="SSF54909">
    <property type="entry name" value="Dimeric alpha+beta barrel"/>
    <property type="match status" value="1"/>
</dbReference>
<sequence>MIIIVAKSVVKPGCKAAYIAAARELIEKSQAEPGCLTYDLYEDLNDPSTLTMIEFWKDQAAIDAHNASPHFTTIVPKLAEFREGPGEVHFYQKAE</sequence>
<dbReference type="PANTHER" id="PTHR33336:SF3">
    <property type="entry name" value="ABM DOMAIN-CONTAINING PROTEIN"/>
    <property type="match status" value="1"/>
</dbReference>
<dbReference type="PROSITE" id="PS51725">
    <property type="entry name" value="ABM"/>
    <property type="match status" value="1"/>
</dbReference>
<proteinExistence type="predicted"/>
<name>A0A926D181_9FIRM</name>